<dbReference type="Proteomes" id="UP001212997">
    <property type="component" value="Unassembled WGS sequence"/>
</dbReference>
<proteinExistence type="predicted"/>
<protein>
    <submittedName>
        <fullName evidence="2">Uncharacterized protein</fullName>
    </submittedName>
</protein>
<feature type="region of interest" description="Disordered" evidence="1">
    <location>
        <begin position="48"/>
        <end position="90"/>
    </location>
</feature>
<organism evidence="2 3">
    <name type="scientific">Meripilus lineatus</name>
    <dbReference type="NCBI Taxonomy" id="2056292"/>
    <lineage>
        <taxon>Eukaryota</taxon>
        <taxon>Fungi</taxon>
        <taxon>Dikarya</taxon>
        <taxon>Basidiomycota</taxon>
        <taxon>Agaricomycotina</taxon>
        <taxon>Agaricomycetes</taxon>
        <taxon>Polyporales</taxon>
        <taxon>Meripilaceae</taxon>
        <taxon>Meripilus</taxon>
    </lineage>
</organism>
<gene>
    <name evidence="2" type="ORF">NLI96_g5859</name>
</gene>
<comment type="caution">
    <text evidence="2">The sequence shown here is derived from an EMBL/GenBank/DDBJ whole genome shotgun (WGS) entry which is preliminary data.</text>
</comment>
<evidence type="ECO:0000313" key="3">
    <source>
        <dbReference type="Proteomes" id="UP001212997"/>
    </source>
</evidence>
<name>A0AAD5V2T4_9APHY</name>
<dbReference type="EMBL" id="JANAWD010000201">
    <property type="protein sequence ID" value="KAJ3484114.1"/>
    <property type="molecule type" value="Genomic_DNA"/>
</dbReference>
<accession>A0AAD5V2T4</accession>
<evidence type="ECO:0000256" key="1">
    <source>
        <dbReference type="SAM" id="MobiDB-lite"/>
    </source>
</evidence>
<sequence>METAGDTVVYPEPHLLVIVLSLVGGFTIVDFGPPVPHFGVLSMQNKSSSSLAPQRATDRSTMRFYSSTSTPGLGIEPFTPGIQSRSQDNGPFDIPSKEQIRGMVGPATFAGAPSCGSIQPPEAILSPSNSSRPPRWTLIMTNFGHTNSSRITEPFGCSATPAYSP</sequence>
<dbReference type="AlphaFoldDB" id="A0AAD5V2T4"/>
<evidence type="ECO:0000313" key="2">
    <source>
        <dbReference type="EMBL" id="KAJ3484114.1"/>
    </source>
</evidence>
<keyword evidence="3" id="KW-1185">Reference proteome</keyword>
<reference evidence="2" key="1">
    <citation type="submission" date="2022-07" db="EMBL/GenBank/DDBJ databases">
        <title>Genome Sequence of Physisporinus lineatus.</title>
        <authorList>
            <person name="Buettner E."/>
        </authorList>
    </citation>
    <scope>NUCLEOTIDE SEQUENCE</scope>
    <source>
        <strain evidence="2">VT162</strain>
    </source>
</reference>